<dbReference type="InterPro" id="IPR029063">
    <property type="entry name" value="SAM-dependent_MTases_sf"/>
</dbReference>
<dbReference type="RefSeq" id="WP_316684247.1">
    <property type="nucleotide sequence ID" value="NZ_CATZAT010000007.1"/>
</dbReference>
<keyword evidence="3" id="KW-0808">Transferase</keyword>
<dbReference type="CDD" id="cd02440">
    <property type="entry name" value="AdoMet_MTases"/>
    <property type="match status" value="1"/>
</dbReference>
<evidence type="ECO:0000313" key="3">
    <source>
        <dbReference type="EMBL" id="CAJ0796657.1"/>
    </source>
</evidence>
<dbReference type="Proteomes" id="UP001189663">
    <property type="component" value="Unassembled WGS sequence"/>
</dbReference>
<dbReference type="EC" id="2.1.1.163" evidence="3"/>
<dbReference type="AlphaFoldDB" id="A0ABC8QEC0"/>
<gene>
    <name evidence="3" type="primary">COQ5_2</name>
    <name evidence="3" type="ORF">LMG18096_03290</name>
</gene>
<evidence type="ECO:0000256" key="1">
    <source>
        <dbReference type="ARBA" id="ARBA00022691"/>
    </source>
</evidence>
<feature type="domain" description="Methyltransferase" evidence="2">
    <location>
        <begin position="34"/>
        <end position="128"/>
    </location>
</feature>
<reference evidence="3 4" key="1">
    <citation type="submission" date="2023-07" db="EMBL/GenBank/DDBJ databases">
        <authorList>
            <person name="Peeters C."/>
        </authorList>
    </citation>
    <scope>NUCLEOTIDE SEQUENCE [LARGE SCALE GENOMIC DNA]</scope>
    <source>
        <strain evidence="3 4">LMG 18096</strain>
    </source>
</reference>
<dbReference type="InterPro" id="IPR020596">
    <property type="entry name" value="rRNA_Ade_Mease_Trfase_CS"/>
</dbReference>
<dbReference type="SUPFAM" id="SSF53335">
    <property type="entry name" value="S-adenosyl-L-methionine-dependent methyltransferases"/>
    <property type="match status" value="1"/>
</dbReference>
<sequence length="245" mass="27779">MQLHDPGCSTICEELDVLREALRRPSLRIPLQDILELGCGTGDMTRKIADAWPTAQIRALEVDRIQLERNQARNRHTNIHYEAGPAQAVPRGAESCDAVLMFKSLHHVPLDLLDQALDEIHRVLRPGGIAWFAEPVFAGELNEIIRLFHDEQVVRNAAFDALVRASNGGRWAQTHEIHYLVTVRFSDFADFERKVMRVTHSDFGLTDALVRRVREAFKPHMGQDGARFVRPMRANLFRKADSAAC</sequence>
<name>A0ABC8QEC0_9RALS</name>
<dbReference type="Gene3D" id="3.40.50.150">
    <property type="entry name" value="Vaccinia Virus protein VP39"/>
    <property type="match status" value="1"/>
</dbReference>
<dbReference type="PANTHER" id="PTHR43591:SF109">
    <property type="entry name" value="METHYLTRANSFERASE TYPE 11 DOMAIN-CONTAINING PROTEIN"/>
    <property type="match status" value="1"/>
</dbReference>
<protein>
    <submittedName>
        <fullName evidence="3">2-methoxy-6-polyprenyl-1,4-benzoquinol methylase, mitochondrial</fullName>
        <ecNumber evidence="3">2.1.1.163</ecNumber>
    </submittedName>
</protein>
<accession>A0ABC8QEC0</accession>
<dbReference type="EMBL" id="CATZAT010000007">
    <property type="protein sequence ID" value="CAJ0796657.1"/>
    <property type="molecule type" value="Genomic_DNA"/>
</dbReference>
<organism evidence="3 4">
    <name type="scientific">Ralstonia holmesii</name>
    <dbReference type="NCBI Taxonomy" id="3058602"/>
    <lineage>
        <taxon>Bacteria</taxon>
        <taxon>Pseudomonadati</taxon>
        <taxon>Pseudomonadota</taxon>
        <taxon>Betaproteobacteria</taxon>
        <taxon>Burkholderiales</taxon>
        <taxon>Burkholderiaceae</taxon>
        <taxon>Ralstonia</taxon>
    </lineage>
</organism>
<evidence type="ECO:0000259" key="2">
    <source>
        <dbReference type="Pfam" id="PF13649"/>
    </source>
</evidence>
<dbReference type="InterPro" id="IPR041698">
    <property type="entry name" value="Methyltransf_25"/>
</dbReference>
<dbReference type="PROSITE" id="PS01131">
    <property type="entry name" value="RRNA_A_DIMETH"/>
    <property type="match status" value="1"/>
</dbReference>
<comment type="caution">
    <text evidence="3">The sequence shown here is derived from an EMBL/GenBank/DDBJ whole genome shotgun (WGS) entry which is preliminary data.</text>
</comment>
<proteinExistence type="predicted"/>
<evidence type="ECO:0000313" key="4">
    <source>
        <dbReference type="Proteomes" id="UP001189663"/>
    </source>
</evidence>
<dbReference type="PANTHER" id="PTHR43591">
    <property type="entry name" value="METHYLTRANSFERASE"/>
    <property type="match status" value="1"/>
</dbReference>
<dbReference type="Pfam" id="PF13649">
    <property type="entry name" value="Methyltransf_25"/>
    <property type="match status" value="1"/>
</dbReference>
<dbReference type="GO" id="GO:0043770">
    <property type="term" value="F:demethylmenaquinone methyltransferase activity"/>
    <property type="evidence" value="ECO:0007669"/>
    <property type="project" value="UniProtKB-EC"/>
</dbReference>
<keyword evidence="1" id="KW-0949">S-adenosyl-L-methionine</keyword>
<dbReference type="GO" id="GO:0032259">
    <property type="term" value="P:methylation"/>
    <property type="evidence" value="ECO:0007669"/>
    <property type="project" value="UniProtKB-KW"/>
</dbReference>
<keyword evidence="4" id="KW-1185">Reference proteome</keyword>
<keyword evidence="3" id="KW-0489">Methyltransferase</keyword>